<evidence type="ECO:0000313" key="3">
    <source>
        <dbReference type="Proteomes" id="UP000240461"/>
    </source>
</evidence>
<organism evidence="2 3">
    <name type="scientific">Acanthamoeba polyphaga mimivirus Kroon</name>
    <dbReference type="NCBI Taxonomy" id="3069720"/>
    <lineage>
        <taxon>Viruses</taxon>
        <taxon>Varidnaviria</taxon>
        <taxon>Bamfordvirae</taxon>
        <taxon>Nucleocytoviricota</taxon>
        <taxon>Megaviricetes</taxon>
        <taxon>Imitervirales</taxon>
        <taxon>Mimiviridae</taxon>
        <taxon>Megamimivirinae</taxon>
        <taxon>Mimivirus</taxon>
        <taxon>Mimivirus lagoaense</taxon>
    </lineage>
</organism>
<accession>A0A0G2Y5B1</accession>
<evidence type="ECO:0000256" key="1">
    <source>
        <dbReference type="SAM" id="Coils"/>
    </source>
</evidence>
<dbReference type="EMBL" id="KM982402">
    <property type="protein sequence ID" value="AKI79754.1"/>
    <property type="molecule type" value="Genomic_DNA"/>
</dbReference>
<name>A0A0G2Y5B1_9VIRU</name>
<protein>
    <submittedName>
        <fullName evidence="2">Uncharacterized protein</fullName>
    </submittedName>
</protein>
<dbReference type="Proteomes" id="UP000240461">
    <property type="component" value="Segment"/>
</dbReference>
<feature type="coiled-coil region" evidence="1">
    <location>
        <begin position="29"/>
        <end position="63"/>
    </location>
</feature>
<dbReference type="KEGG" id="vg:80513552"/>
<proteinExistence type="predicted"/>
<reference evidence="2 3" key="1">
    <citation type="submission" date="2014-10" db="EMBL/GenBank/DDBJ databases">
        <title>Pan-genome analysis of Brazilian lineage A amoebal mimiviruses.</title>
        <authorList>
            <person name="Assis F.L."/>
            <person name="Abrahao J.S."/>
            <person name="Kroon E.G."/>
            <person name="Dornas F.P."/>
            <person name="Andrade K.R."/>
            <person name="Borato P.V.M."/>
            <person name="Pilotto M.R."/>
            <person name="Benamar S."/>
            <person name="LaScola B."/>
            <person name="Colson P."/>
        </authorList>
    </citation>
    <scope>NUCLEOTIDE SEQUENCE [LARGE SCALE GENOMIC DNA]</scope>
    <source>
        <strain evidence="2 3">Kroon</strain>
    </source>
</reference>
<sequence length="68" mass="8014">MPHKSPKRKPSQSKYIEDSDDYNKAIKLIKEINNESDKFKKGSKNLKKEIKELRKELKIMNGKLDLIL</sequence>
<evidence type="ECO:0000313" key="2">
    <source>
        <dbReference type="EMBL" id="AKI79754.1"/>
    </source>
</evidence>
<keyword evidence="1" id="KW-0175">Coiled coil</keyword>
<keyword evidence="3" id="KW-1185">Reference proteome</keyword>